<dbReference type="GO" id="GO:0098703">
    <property type="term" value="P:calcium ion import across plasma membrane"/>
    <property type="evidence" value="ECO:0007669"/>
    <property type="project" value="TreeGrafter"/>
</dbReference>
<feature type="transmembrane region" description="Helical" evidence="3">
    <location>
        <begin position="882"/>
        <end position="902"/>
    </location>
</feature>
<keyword evidence="3" id="KW-1133">Transmembrane helix</keyword>
<evidence type="ECO:0000256" key="2">
    <source>
        <dbReference type="SAM" id="MobiDB-lite"/>
    </source>
</evidence>
<feature type="transmembrane region" description="Helical" evidence="3">
    <location>
        <begin position="679"/>
        <end position="699"/>
    </location>
</feature>
<dbReference type="PROSITE" id="PS01033">
    <property type="entry name" value="GLOBIN"/>
    <property type="match status" value="1"/>
</dbReference>
<dbReference type="InterPro" id="IPR012292">
    <property type="entry name" value="Globin/Proto"/>
</dbReference>
<feature type="region of interest" description="Disordered" evidence="2">
    <location>
        <begin position="1059"/>
        <end position="1091"/>
    </location>
</feature>
<evidence type="ECO:0000256" key="1">
    <source>
        <dbReference type="ARBA" id="ARBA00022737"/>
    </source>
</evidence>
<evidence type="ECO:0000313" key="5">
    <source>
        <dbReference type="EMBL" id="CAJ1405667.1"/>
    </source>
</evidence>
<dbReference type="EMBL" id="CAUJNA010003596">
    <property type="protein sequence ID" value="CAJ1405667.1"/>
    <property type="molecule type" value="Genomic_DNA"/>
</dbReference>
<keyword evidence="3" id="KW-0812">Transmembrane</keyword>
<dbReference type="GO" id="GO:0019825">
    <property type="term" value="F:oxygen binding"/>
    <property type="evidence" value="ECO:0007669"/>
    <property type="project" value="InterPro"/>
</dbReference>
<dbReference type="AlphaFoldDB" id="A0AA36NG05"/>
<dbReference type="Proteomes" id="UP001178507">
    <property type="component" value="Unassembled WGS sequence"/>
</dbReference>
<organism evidence="5 6">
    <name type="scientific">Effrenium voratum</name>
    <dbReference type="NCBI Taxonomy" id="2562239"/>
    <lineage>
        <taxon>Eukaryota</taxon>
        <taxon>Sar</taxon>
        <taxon>Alveolata</taxon>
        <taxon>Dinophyceae</taxon>
        <taxon>Suessiales</taxon>
        <taxon>Symbiodiniaceae</taxon>
        <taxon>Effrenium</taxon>
    </lineage>
</organism>
<feature type="transmembrane region" description="Helical" evidence="3">
    <location>
        <begin position="759"/>
        <end position="779"/>
    </location>
</feature>
<feature type="transmembrane region" description="Helical" evidence="3">
    <location>
        <begin position="854"/>
        <end position="876"/>
    </location>
</feature>
<keyword evidence="1" id="KW-0677">Repeat</keyword>
<reference evidence="5" key="1">
    <citation type="submission" date="2023-08" db="EMBL/GenBank/DDBJ databases">
        <authorList>
            <person name="Chen Y."/>
            <person name="Shah S."/>
            <person name="Dougan E. K."/>
            <person name="Thang M."/>
            <person name="Chan C."/>
        </authorList>
    </citation>
    <scope>NUCLEOTIDE SEQUENCE</scope>
</reference>
<feature type="transmembrane region" description="Helical" evidence="3">
    <location>
        <begin position="720"/>
        <end position="739"/>
    </location>
</feature>
<feature type="region of interest" description="Disordered" evidence="2">
    <location>
        <begin position="226"/>
        <end position="255"/>
    </location>
</feature>
<comment type="caution">
    <text evidence="5">The sequence shown here is derived from an EMBL/GenBank/DDBJ whole genome shotgun (WGS) entry which is preliminary data.</text>
</comment>
<dbReference type="GO" id="GO:0005262">
    <property type="term" value="F:calcium channel activity"/>
    <property type="evidence" value="ECO:0007669"/>
    <property type="project" value="TreeGrafter"/>
</dbReference>
<dbReference type="GO" id="GO:0020037">
    <property type="term" value="F:heme binding"/>
    <property type="evidence" value="ECO:0007669"/>
    <property type="project" value="InterPro"/>
</dbReference>
<dbReference type="InterPro" id="IPR024862">
    <property type="entry name" value="TRPV"/>
</dbReference>
<gene>
    <name evidence="5" type="ORF">EVOR1521_LOCUS27823</name>
</gene>
<feature type="compositionally biased region" description="Low complexity" evidence="2">
    <location>
        <begin position="1070"/>
        <end position="1091"/>
    </location>
</feature>
<dbReference type="InterPro" id="IPR000971">
    <property type="entry name" value="Globin"/>
</dbReference>
<feature type="transmembrane region" description="Helical" evidence="3">
    <location>
        <begin position="914"/>
        <end position="934"/>
    </location>
</feature>
<proteinExistence type="predicted"/>
<dbReference type="Gene3D" id="1.10.490.10">
    <property type="entry name" value="Globins"/>
    <property type="match status" value="2"/>
</dbReference>
<evidence type="ECO:0000259" key="4">
    <source>
        <dbReference type="PROSITE" id="PS01033"/>
    </source>
</evidence>
<keyword evidence="3" id="KW-0472">Membrane</keyword>
<protein>
    <recommendedName>
        <fullName evidence="4">Globin domain-containing protein</fullName>
    </recommendedName>
</protein>
<dbReference type="PANTHER" id="PTHR10582">
    <property type="entry name" value="TRANSIENT RECEPTOR POTENTIAL ION CHANNEL PROTEIN"/>
    <property type="match status" value="1"/>
</dbReference>
<feature type="compositionally biased region" description="Gly residues" evidence="2">
    <location>
        <begin position="1060"/>
        <end position="1069"/>
    </location>
</feature>
<feature type="compositionally biased region" description="Polar residues" evidence="2">
    <location>
        <begin position="26"/>
        <end position="39"/>
    </location>
</feature>
<feature type="domain" description="Globin" evidence="4">
    <location>
        <begin position="63"/>
        <end position="201"/>
    </location>
</feature>
<evidence type="ECO:0000313" key="6">
    <source>
        <dbReference type="Proteomes" id="UP001178507"/>
    </source>
</evidence>
<feature type="region of interest" description="Disordered" evidence="2">
    <location>
        <begin position="1"/>
        <end position="39"/>
    </location>
</feature>
<dbReference type="SUPFAM" id="SSF46458">
    <property type="entry name" value="Globin-like"/>
    <property type="match status" value="2"/>
</dbReference>
<dbReference type="InterPro" id="IPR009050">
    <property type="entry name" value="Globin-like_sf"/>
</dbReference>
<dbReference type="GO" id="GO:0005886">
    <property type="term" value="C:plasma membrane"/>
    <property type="evidence" value="ECO:0007669"/>
    <property type="project" value="TreeGrafter"/>
</dbReference>
<dbReference type="PANTHER" id="PTHR10582:SF2">
    <property type="entry name" value="INACTIVE"/>
    <property type="match status" value="1"/>
</dbReference>
<dbReference type="InterPro" id="IPR044399">
    <property type="entry name" value="Mb-like_M"/>
</dbReference>
<keyword evidence="6" id="KW-1185">Reference proteome</keyword>
<accession>A0AA36NG05</accession>
<evidence type="ECO:0000256" key="3">
    <source>
        <dbReference type="SAM" id="Phobius"/>
    </source>
</evidence>
<sequence>MQDVDEDGHDVAGFTEPLPEGDEEASNLSDISGVSLGNNQPQEVEEDIDALISDVQDHVFGEMRLPEDVLHEVQSTWTAFLAAMPSRDAAGEAIYGVVFDCAPELQSLFKTARSVMAMRFVNGLNLIFSELARPTSLKVVTETLGFQHLDIEVTTPRVCLFRDAILDVLESEVGSILTPQGKAGFLATLNYVGGAMIYVRREYGDRISVLRTSWIAASIARLGDDEDDNGEDVGHAGEPSGKQVGEKKAGPPVEMKGGAVTKVPQNFNEMFLFNAAVMGFTASMGWMSSVLEQFENMVLNAAKSNRLQEECDVLSLVLVKSKEAIVYAEFKAVMLASLRSLVPKIWGVEHEVAWTWFWDNLERMIKSQVANLKGQQRSVDRFIKSLDDQSIAKLCRDVYKRFFEQAPSGQNFFKQSTTRLYFIAGKVLEMSLDIYLKPREMIEEISALGLRHVGYGMPTELFPPFIEAWSQSIQSMQVDARAVSSLRWSLTLISKCLVRTILEGSTIVMKAINTNSAKRFRKAISIASRQSREQELLKITVGTQSISPLYWAIQSGSFQVARAMLTDLLTIRADRDNYYYGCDALFERHPDILQELCAVRGQGLLPTMLDGLCWRSKWTIHKMRRVNYFVKHLIQNSDGTFNTSILVLVKLNDPNLIRHPVVSFVFKMLWSRMASYSFLQSRIVFLFLVVLVVVSQSILPRVNVQQETNAHRAALFASRMVAYLADLGPLLFSHVWLSVKDVRRRSFVYVAGVLPMPAYLGNLTTLSQLFLVFVMLLMCTQEPIFACLQDMYGDFPGAGLFTTHCPAAVARENVYSVLSQLSVLLHWLLLTDLCIFSLRVCAYLLTCLRVLVELFHFCLAVTFLIAAFSCAIASLGTFLVDFYTIPAGAGSLLRIILGMYENKRFVALREFPRVYSLLVIFCITTLIFLANLLVAQLTGAYKTVYGDMEGYAKLARSSVTVDTIRSQRPRKWAAFLASLKLEDRIEFNEGDVGMAGGIQVLEPANLNPTYEECIHRFGGSTSVENPWPEESSLEKGSLDIRLKRLEKLVVRATKNMMKGMDGGSIGSGTGSSAASSFASGASSGSSMNESA</sequence>
<dbReference type="CDD" id="cd01040">
    <property type="entry name" value="Mb-like"/>
    <property type="match status" value="2"/>
</dbReference>
<name>A0AA36NG05_9DINO</name>